<evidence type="ECO:0000256" key="2">
    <source>
        <dbReference type="ARBA" id="ARBA00023157"/>
    </source>
</evidence>
<feature type="domain" description="Pectinesterase inhibitor" evidence="5">
    <location>
        <begin position="30"/>
        <end position="176"/>
    </location>
</feature>
<dbReference type="InterPro" id="IPR052421">
    <property type="entry name" value="PCW_Enzyme_Inhibitor"/>
</dbReference>
<dbReference type="AlphaFoldDB" id="A0A5D2Y5A6"/>
<dbReference type="Proteomes" id="UP000323597">
    <property type="component" value="Chromosome A08"/>
</dbReference>
<gene>
    <name evidence="6" type="ORF">E1A91_A08G051000v1</name>
</gene>
<evidence type="ECO:0000256" key="1">
    <source>
        <dbReference type="ARBA" id="ARBA00022729"/>
    </source>
</evidence>
<protein>
    <recommendedName>
        <fullName evidence="5">Pectinesterase inhibitor domain-containing protein</fullName>
    </recommendedName>
</protein>
<keyword evidence="7" id="KW-1185">Reference proteome</keyword>
<evidence type="ECO:0000256" key="3">
    <source>
        <dbReference type="ARBA" id="ARBA00038471"/>
    </source>
</evidence>
<dbReference type="Pfam" id="PF04043">
    <property type="entry name" value="PMEI"/>
    <property type="match status" value="1"/>
</dbReference>
<evidence type="ECO:0000313" key="6">
    <source>
        <dbReference type="EMBL" id="TYJ21232.1"/>
    </source>
</evidence>
<reference evidence="6 7" key="1">
    <citation type="submission" date="2019-07" db="EMBL/GenBank/DDBJ databases">
        <title>WGS assembly of Gossypium mustelinum.</title>
        <authorList>
            <person name="Chen Z.J."/>
            <person name="Sreedasyam A."/>
            <person name="Ando A."/>
            <person name="Song Q."/>
            <person name="De L."/>
            <person name="Hulse-Kemp A."/>
            <person name="Ding M."/>
            <person name="Ye W."/>
            <person name="Kirkbride R."/>
            <person name="Jenkins J."/>
            <person name="Plott C."/>
            <person name="Lovell J."/>
            <person name="Lin Y.-M."/>
            <person name="Vaughn R."/>
            <person name="Liu B."/>
            <person name="Li W."/>
            <person name="Simpson S."/>
            <person name="Scheffler B."/>
            <person name="Saski C."/>
            <person name="Grover C."/>
            <person name="Hu G."/>
            <person name="Conover J."/>
            <person name="Carlson J."/>
            <person name="Shu S."/>
            <person name="Boston L."/>
            <person name="Williams M."/>
            <person name="Peterson D."/>
            <person name="Mcgee K."/>
            <person name="Jones D."/>
            <person name="Wendel J."/>
            <person name="Stelly D."/>
            <person name="Grimwood J."/>
            <person name="Schmutz J."/>
        </authorList>
    </citation>
    <scope>NUCLEOTIDE SEQUENCE [LARGE SCALE GENOMIC DNA]</scope>
    <source>
        <strain evidence="6">1408120.09</strain>
    </source>
</reference>
<proteinExistence type="inferred from homology"/>
<evidence type="ECO:0000256" key="4">
    <source>
        <dbReference type="SAM" id="SignalP"/>
    </source>
</evidence>
<keyword evidence="1 4" id="KW-0732">Signal</keyword>
<feature type="signal peptide" evidence="4">
    <location>
        <begin position="1"/>
        <end position="27"/>
    </location>
</feature>
<dbReference type="PANTHER" id="PTHR36710:SF18">
    <property type="entry name" value="PECTINESTERASE INHIBITOR 5-RELATED"/>
    <property type="match status" value="1"/>
</dbReference>
<dbReference type="SUPFAM" id="SSF101148">
    <property type="entry name" value="Plant invertase/pectin methylesterase inhibitor"/>
    <property type="match status" value="1"/>
</dbReference>
<dbReference type="InterPro" id="IPR006501">
    <property type="entry name" value="Pectinesterase_inhib_dom"/>
</dbReference>
<feature type="chain" id="PRO_5022845526" description="Pectinesterase inhibitor domain-containing protein" evidence="4">
    <location>
        <begin position="28"/>
        <end position="193"/>
    </location>
</feature>
<comment type="similarity">
    <text evidence="3">Belongs to the PMEI family.</text>
</comment>
<dbReference type="NCBIfam" id="TIGR01614">
    <property type="entry name" value="PME_inhib"/>
    <property type="match status" value="1"/>
</dbReference>
<evidence type="ECO:0000259" key="5">
    <source>
        <dbReference type="SMART" id="SM00856"/>
    </source>
</evidence>
<name>A0A5D2Y5A6_GOSMU</name>
<organism evidence="6 7">
    <name type="scientific">Gossypium mustelinum</name>
    <name type="common">Cotton</name>
    <name type="synonym">Gossypium caicoense</name>
    <dbReference type="NCBI Taxonomy" id="34275"/>
    <lineage>
        <taxon>Eukaryota</taxon>
        <taxon>Viridiplantae</taxon>
        <taxon>Streptophyta</taxon>
        <taxon>Embryophyta</taxon>
        <taxon>Tracheophyta</taxon>
        <taxon>Spermatophyta</taxon>
        <taxon>Magnoliopsida</taxon>
        <taxon>eudicotyledons</taxon>
        <taxon>Gunneridae</taxon>
        <taxon>Pentapetalae</taxon>
        <taxon>rosids</taxon>
        <taxon>malvids</taxon>
        <taxon>Malvales</taxon>
        <taxon>Malvaceae</taxon>
        <taxon>Malvoideae</taxon>
        <taxon>Gossypium</taxon>
    </lineage>
</organism>
<accession>A0A5D2Y5A6</accession>
<dbReference type="PANTHER" id="PTHR36710">
    <property type="entry name" value="PECTINESTERASE INHIBITOR-LIKE"/>
    <property type="match status" value="1"/>
</dbReference>
<dbReference type="EMBL" id="CM017643">
    <property type="protein sequence ID" value="TYJ21232.1"/>
    <property type="molecule type" value="Genomic_DNA"/>
</dbReference>
<dbReference type="SMART" id="SM00856">
    <property type="entry name" value="PMEI"/>
    <property type="match status" value="1"/>
</dbReference>
<dbReference type="Gene3D" id="1.20.140.40">
    <property type="entry name" value="Invertase/pectin methylesterase inhibitor family protein"/>
    <property type="match status" value="1"/>
</dbReference>
<evidence type="ECO:0000313" key="7">
    <source>
        <dbReference type="Proteomes" id="UP000323597"/>
    </source>
</evidence>
<keyword evidence="2" id="KW-1015">Disulfide bond</keyword>
<dbReference type="GO" id="GO:0004857">
    <property type="term" value="F:enzyme inhibitor activity"/>
    <property type="evidence" value="ECO:0007669"/>
    <property type="project" value="InterPro"/>
</dbReference>
<sequence length="193" mass="21181">MRLVINNVVLFVGILCLYLSFSPPINAADGNNPLVAHACEKVKAKDLCVSSLMAEHASKSADLATLALISIKVASNNGTNTSFYIKKSLDTQKLEPAVEQNFQDCEDNYISATQQLDGAVSSLVSKNYKDTKMFLESAIDDAITCDNGLRKMPGNQLELPHRNIMFRQLCINALDVVLFLTTFKSSYLNAIID</sequence>
<dbReference type="InterPro" id="IPR035513">
    <property type="entry name" value="Invertase/methylesterase_inhib"/>
</dbReference>